<dbReference type="AlphaFoldDB" id="A0A418XAH0"/>
<dbReference type="SUPFAM" id="SSF53901">
    <property type="entry name" value="Thiolase-like"/>
    <property type="match status" value="1"/>
</dbReference>
<dbReference type="Proteomes" id="UP000284006">
    <property type="component" value="Unassembled WGS sequence"/>
</dbReference>
<keyword evidence="1" id="KW-0472">Membrane</keyword>
<dbReference type="GO" id="GO:0016746">
    <property type="term" value="F:acyltransferase activity"/>
    <property type="evidence" value="ECO:0007669"/>
    <property type="project" value="InterPro"/>
</dbReference>
<dbReference type="OrthoDB" id="9178072at2"/>
<protein>
    <recommendedName>
        <fullName evidence="4">3-oxoacyl-ACP synthase</fullName>
    </recommendedName>
</protein>
<feature type="transmembrane region" description="Helical" evidence="1">
    <location>
        <begin position="20"/>
        <end position="38"/>
    </location>
</feature>
<proteinExistence type="predicted"/>
<dbReference type="EMBL" id="QYUP01000173">
    <property type="protein sequence ID" value="RJG09474.1"/>
    <property type="molecule type" value="Genomic_DNA"/>
</dbReference>
<gene>
    <name evidence="2" type="ORF">D3872_22585</name>
</gene>
<dbReference type="RefSeq" id="WP_119812883.1">
    <property type="nucleotide sequence ID" value="NZ_QYUP01000173.1"/>
</dbReference>
<keyword evidence="1" id="KW-1133">Transmembrane helix</keyword>
<keyword evidence="3" id="KW-1185">Reference proteome</keyword>
<accession>A0A418XAH0</accession>
<sequence>MISTTSLGGSSPIPGWLKGSLLAVPIVGVCWAGAIWHWRSSASTPDTIDLLLYLVALPAGLLLAFWIGRQLTAARPAAPVVATAAQPAMTAEVSPGTPPLAILAASIRSPLGTSPEELAIAIADNKARADLDPDLVDGEGFPLMTARSDGARDDALQEEITEWLVQNSVPEPYFNDEQWRAITLATAVAGELASHAAGDLIPAEGVPTTLHLVPILPPAWRSEQRRAAGMWLKHTVAQFGWPAAQITLAPDTPDGATPAGVLGRLANQAAGGNAPVTAIVLACASHIGEESVAQWAGSASLFTPSRPHGLIPGEGAAGLLVTDLRQARAVDDAVYALVDQVCETQRDSSADDSKRTDSKSLGELAERALKHSQTTPADVAMIVADTGHRSNRALELMGFASAAMPQLDAAADIVSVGVSSGTCGAVPFITALALARHHVLERDAPILCISNEDPVLRGAVLLRPAGSNPN</sequence>
<evidence type="ECO:0000313" key="3">
    <source>
        <dbReference type="Proteomes" id="UP000284006"/>
    </source>
</evidence>
<dbReference type="InterPro" id="IPR016039">
    <property type="entry name" value="Thiolase-like"/>
</dbReference>
<feature type="transmembrane region" description="Helical" evidence="1">
    <location>
        <begin position="50"/>
        <end position="68"/>
    </location>
</feature>
<organism evidence="2 3">
    <name type="scientific">Massilia cavernae</name>
    <dbReference type="NCBI Taxonomy" id="2320864"/>
    <lineage>
        <taxon>Bacteria</taxon>
        <taxon>Pseudomonadati</taxon>
        <taxon>Pseudomonadota</taxon>
        <taxon>Betaproteobacteria</taxon>
        <taxon>Burkholderiales</taxon>
        <taxon>Oxalobacteraceae</taxon>
        <taxon>Telluria group</taxon>
        <taxon>Massilia</taxon>
    </lineage>
</organism>
<keyword evidence="1" id="KW-0812">Transmembrane</keyword>
<name>A0A418XAH0_9BURK</name>
<comment type="caution">
    <text evidence="2">The sequence shown here is derived from an EMBL/GenBank/DDBJ whole genome shotgun (WGS) entry which is preliminary data.</text>
</comment>
<evidence type="ECO:0000256" key="1">
    <source>
        <dbReference type="SAM" id="Phobius"/>
    </source>
</evidence>
<evidence type="ECO:0000313" key="2">
    <source>
        <dbReference type="EMBL" id="RJG09474.1"/>
    </source>
</evidence>
<dbReference type="Gene3D" id="3.40.47.10">
    <property type="match status" value="1"/>
</dbReference>
<reference evidence="2 3" key="1">
    <citation type="submission" date="2018-09" db="EMBL/GenBank/DDBJ databases">
        <authorList>
            <person name="Zhu H."/>
        </authorList>
    </citation>
    <scope>NUCLEOTIDE SEQUENCE [LARGE SCALE GENOMIC DNA]</scope>
    <source>
        <strain evidence="2 3">K1S02-61</strain>
    </source>
</reference>
<evidence type="ECO:0008006" key="4">
    <source>
        <dbReference type="Google" id="ProtNLM"/>
    </source>
</evidence>